<evidence type="ECO:0000256" key="9">
    <source>
        <dbReference type="SAM" id="Coils"/>
    </source>
</evidence>
<feature type="binding site" evidence="8">
    <location>
        <begin position="165"/>
        <end position="172"/>
    </location>
    <ligand>
        <name>GTP</name>
        <dbReference type="ChEBI" id="CHEBI:37565"/>
    </ligand>
</feature>
<dbReference type="PANTHER" id="PTHR11702:SF31">
    <property type="entry name" value="MITOCHONDRIAL RIBOSOME-ASSOCIATED GTPASE 2"/>
    <property type="match status" value="1"/>
</dbReference>
<evidence type="ECO:0000313" key="12">
    <source>
        <dbReference type="EMBL" id="OQA53288.1"/>
    </source>
</evidence>
<dbReference type="GO" id="GO:0003924">
    <property type="term" value="F:GTPase activity"/>
    <property type="evidence" value="ECO:0007669"/>
    <property type="project" value="UniProtKB-UniRule"/>
</dbReference>
<keyword evidence="3 8" id="KW-0479">Metal-binding</keyword>
<evidence type="ECO:0000259" key="10">
    <source>
        <dbReference type="PROSITE" id="PS51710"/>
    </source>
</evidence>
<dbReference type="NCBIfam" id="NF008956">
    <property type="entry name" value="PRK12299.1"/>
    <property type="match status" value="1"/>
</dbReference>
<keyword evidence="5 8" id="KW-0378">Hydrolase</keyword>
<dbReference type="Gene3D" id="3.40.50.300">
    <property type="entry name" value="P-loop containing nucleotide triphosphate hydrolases"/>
    <property type="match status" value="1"/>
</dbReference>
<dbReference type="PROSITE" id="PS51883">
    <property type="entry name" value="OBG"/>
    <property type="match status" value="1"/>
</dbReference>
<evidence type="ECO:0000256" key="1">
    <source>
        <dbReference type="ARBA" id="ARBA00007699"/>
    </source>
</evidence>
<reference evidence="12" key="1">
    <citation type="submission" date="2017-02" db="EMBL/GenBank/DDBJ databases">
        <title>Delving into the versatile metabolic prowess of the omnipresent phylum Bacteroidetes.</title>
        <authorList>
            <person name="Nobu M.K."/>
            <person name="Mei R."/>
            <person name="Narihiro T."/>
            <person name="Kuroda K."/>
            <person name="Liu W.-T."/>
        </authorList>
    </citation>
    <scope>NUCLEOTIDE SEQUENCE</scope>
    <source>
        <strain evidence="12">ADurb.Bin280</strain>
    </source>
</reference>
<dbReference type="InterPro" id="IPR031167">
    <property type="entry name" value="G_OBG"/>
</dbReference>
<dbReference type="AlphaFoldDB" id="A0A1V5SFL5"/>
<feature type="domain" description="OBG-type G" evidence="10">
    <location>
        <begin position="159"/>
        <end position="315"/>
    </location>
</feature>
<dbReference type="PROSITE" id="PS00905">
    <property type="entry name" value="GTP1_OBG"/>
    <property type="match status" value="1"/>
</dbReference>
<dbReference type="PRINTS" id="PR00326">
    <property type="entry name" value="GTP1OBG"/>
</dbReference>
<dbReference type="PIRSF" id="PIRSF002401">
    <property type="entry name" value="GTP_bd_Obg/CgtA"/>
    <property type="match status" value="1"/>
</dbReference>
<dbReference type="EMBL" id="MWBO01000006">
    <property type="protein sequence ID" value="OQA53288.1"/>
    <property type="molecule type" value="Genomic_DNA"/>
</dbReference>
<dbReference type="InterPro" id="IPR005225">
    <property type="entry name" value="Small_GTP-bd"/>
</dbReference>
<comment type="caution">
    <text evidence="12">The sequence shown here is derived from an EMBL/GenBank/DDBJ whole genome shotgun (WGS) entry which is preliminary data.</text>
</comment>
<dbReference type="InterPro" id="IPR006073">
    <property type="entry name" value="GTP-bd"/>
</dbReference>
<feature type="binding site" evidence="8">
    <location>
        <begin position="190"/>
        <end position="194"/>
    </location>
    <ligand>
        <name>GTP</name>
        <dbReference type="ChEBI" id="CHEBI:37565"/>
    </ligand>
</feature>
<feature type="coiled-coil region" evidence="9">
    <location>
        <begin position="247"/>
        <end position="274"/>
    </location>
</feature>
<dbReference type="InterPro" id="IPR006169">
    <property type="entry name" value="GTP1_OBG_dom"/>
</dbReference>
<protein>
    <recommendedName>
        <fullName evidence="8">GTPase Obg</fullName>
        <ecNumber evidence="8">3.6.5.-</ecNumber>
    </recommendedName>
    <alternativeName>
        <fullName evidence="8">GTP-binding protein Obg</fullName>
    </alternativeName>
</protein>
<keyword evidence="9" id="KW-0175">Coiled coil</keyword>
<dbReference type="NCBIfam" id="NF008955">
    <property type="entry name" value="PRK12297.1"/>
    <property type="match status" value="1"/>
</dbReference>
<feature type="binding site" evidence="8">
    <location>
        <position position="172"/>
    </location>
    <ligand>
        <name>Mg(2+)</name>
        <dbReference type="ChEBI" id="CHEBI:18420"/>
    </ligand>
</feature>
<dbReference type="PROSITE" id="PS51710">
    <property type="entry name" value="G_OBG"/>
    <property type="match status" value="1"/>
</dbReference>
<feature type="domain" description="Obg" evidence="11">
    <location>
        <begin position="1"/>
        <end position="158"/>
    </location>
</feature>
<evidence type="ECO:0000259" key="11">
    <source>
        <dbReference type="PROSITE" id="PS51883"/>
    </source>
</evidence>
<dbReference type="GO" id="GO:0005525">
    <property type="term" value="F:GTP binding"/>
    <property type="evidence" value="ECO:0007669"/>
    <property type="project" value="UniProtKB-UniRule"/>
</dbReference>
<dbReference type="HAMAP" id="MF_01454">
    <property type="entry name" value="GTPase_Obg"/>
    <property type="match status" value="1"/>
</dbReference>
<dbReference type="NCBIfam" id="TIGR02729">
    <property type="entry name" value="Obg_CgtA"/>
    <property type="match status" value="1"/>
</dbReference>
<name>A0A1V5SFL5_9BACT</name>
<proteinExistence type="inferred from homology"/>
<dbReference type="InterPro" id="IPR045086">
    <property type="entry name" value="OBG_GTPase"/>
</dbReference>
<dbReference type="InterPro" id="IPR027417">
    <property type="entry name" value="P-loop_NTPase"/>
</dbReference>
<comment type="similarity">
    <text evidence="1 8">Belongs to the TRAFAC class OBG-HflX-like GTPase superfamily. OBG GTPase family.</text>
</comment>
<dbReference type="GO" id="GO:0005737">
    <property type="term" value="C:cytoplasm"/>
    <property type="evidence" value="ECO:0007669"/>
    <property type="project" value="UniProtKB-SubCell"/>
</dbReference>
<dbReference type="FunFam" id="2.70.210.12:FF:000001">
    <property type="entry name" value="GTPase Obg"/>
    <property type="match status" value="1"/>
</dbReference>
<feature type="binding site" evidence="8">
    <location>
        <begin position="211"/>
        <end position="214"/>
    </location>
    <ligand>
        <name>GTP</name>
        <dbReference type="ChEBI" id="CHEBI:37565"/>
    </ligand>
</feature>
<comment type="function">
    <text evidence="8">An essential GTPase which binds GTP, GDP and possibly (p)ppGpp with moderate affinity, with high nucleotide exchange rates and a fairly low GTP hydrolysis rate. Plays a role in control of the cell cycle, stress response, ribosome biogenesis and in those bacteria that undergo differentiation, in morphogenesis control.</text>
</comment>
<gene>
    <name evidence="8 12" type="primary">obg</name>
    <name evidence="12" type="ORF">BWY43_00059</name>
</gene>
<dbReference type="GO" id="GO:0000287">
    <property type="term" value="F:magnesium ion binding"/>
    <property type="evidence" value="ECO:0007669"/>
    <property type="project" value="InterPro"/>
</dbReference>
<keyword evidence="4 8" id="KW-0547">Nucleotide-binding</keyword>
<dbReference type="GO" id="GO:0042254">
    <property type="term" value="P:ribosome biogenesis"/>
    <property type="evidence" value="ECO:0007669"/>
    <property type="project" value="UniProtKB-UniRule"/>
</dbReference>
<evidence type="ECO:0000256" key="2">
    <source>
        <dbReference type="ARBA" id="ARBA00022490"/>
    </source>
</evidence>
<dbReference type="Pfam" id="PF01926">
    <property type="entry name" value="MMR_HSR1"/>
    <property type="match status" value="1"/>
</dbReference>
<dbReference type="InterPro" id="IPR036726">
    <property type="entry name" value="GTP1_OBG_dom_sf"/>
</dbReference>
<evidence type="ECO:0000256" key="7">
    <source>
        <dbReference type="ARBA" id="ARBA00023134"/>
    </source>
</evidence>
<dbReference type="Gene3D" id="2.70.210.12">
    <property type="entry name" value="GTP1/OBG domain"/>
    <property type="match status" value="1"/>
</dbReference>
<evidence type="ECO:0000256" key="8">
    <source>
        <dbReference type="HAMAP-Rule" id="MF_01454"/>
    </source>
</evidence>
<dbReference type="Pfam" id="PF01018">
    <property type="entry name" value="GTP1_OBG"/>
    <property type="match status" value="1"/>
</dbReference>
<accession>A0A1V5SFL5</accession>
<feature type="binding site" evidence="8">
    <location>
        <begin position="297"/>
        <end position="299"/>
    </location>
    <ligand>
        <name>GTP</name>
        <dbReference type="ChEBI" id="CHEBI:37565"/>
    </ligand>
</feature>
<feature type="binding site" evidence="8">
    <location>
        <position position="192"/>
    </location>
    <ligand>
        <name>Mg(2+)</name>
        <dbReference type="ChEBI" id="CHEBI:18420"/>
    </ligand>
</feature>
<evidence type="ECO:0000256" key="5">
    <source>
        <dbReference type="ARBA" id="ARBA00022801"/>
    </source>
</evidence>
<evidence type="ECO:0000256" key="6">
    <source>
        <dbReference type="ARBA" id="ARBA00022842"/>
    </source>
</evidence>
<keyword evidence="7 8" id="KW-0342">GTP-binding</keyword>
<dbReference type="SUPFAM" id="SSF82051">
    <property type="entry name" value="Obg GTP-binding protein N-terminal domain"/>
    <property type="match status" value="1"/>
</dbReference>
<dbReference type="SUPFAM" id="SSF52540">
    <property type="entry name" value="P-loop containing nucleoside triphosphate hydrolases"/>
    <property type="match status" value="1"/>
</dbReference>
<keyword evidence="6 8" id="KW-0460">Magnesium</keyword>
<evidence type="ECO:0000256" key="3">
    <source>
        <dbReference type="ARBA" id="ARBA00022723"/>
    </source>
</evidence>
<dbReference type="NCBIfam" id="TIGR00231">
    <property type="entry name" value="small_GTP"/>
    <property type="match status" value="1"/>
</dbReference>
<sequence>MLIDQVDIEVRAGKGGDGAVSFRHEKYVEKGGPDGGDGGDGGDVILKCAQNVDSLRFFSHQKEFSAQGGGNGAKNKRHGKNGENLILTVPPGTQVIDLETNKQIADLKKCDDTFVVAKGGKGGLGNVHFASATHQTPREFKAGERGEEKKLRLEMKLIADVGLIGLPNAGKSTLISAISSARPKVADYPFTTLEPNLGVVSYDDKSFIVCDIPGLIEGASEGKGLGHKFLKHVERTNVLVHLIDATSADTKSDYQKIRKELENFSNKLTQKKELVVLTKADLVSKLPKDFKYDLAISAVSGKNIKQLICKILENI</sequence>
<organism evidence="12">
    <name type="scientific">candidate division WS2 bacterium ADurb.Bin280</name>
    <dbReference type="NCBI Taxonomy" id="1852829"/>
    <lineage>
        <taxon>Bacteria</taxon>
        <taxon>candidate division WS2</taxon>
    </lineage>
</organism>
<feature type="binding site" evidence="8">
    <location>
        <begin position="278"/>
        <end position="281"/>
    </location>
    <ligand>
        <name>GTP</name>
        <dbReference type="ChEBI" id="CHEBI:37565"/>
    </ligand>
</feature>
<dbReference type="EC" id="3.6.5.-" evidence="8"/>
<keyword evidence="2 8" id="KW-0963">Cytoplasm</keyword>
<comment type="cofactor">
    <cofactor evidence="8">
        <name>Mg(2+)</name>
        <dbReference type="ChEBI" id="CHEBI:18420"/>
    </cofactor>
</comment>
<dbReference type="Proteomes" id="UP000485367">
    <property type="component" value="Unassembled WGS sequence"/>
</dbReference>
<dbReference type="CDD" id="cd01898">
    <property type="entry name" value="Obg"/>
    <property type="match status" value="1"/>
</dbReference>
<dbReference type="InterPro" id="IPR006074">
    <property type="entry name" value="GTP1-OBG_CS"/>
</dbReference>
<evidence type="ECO:0000256" key="4">
    <source>
        <dbReference type="ARBA" id="ARBA00022741"/>
    </source>
</evidence>
<comment type="subunit">
    <text evidence="8">Monomer.</text>
</comment>
<dbReference type="InterPro" id="IPR014100">
    <property type="entry name" value="GTP-bd_Obg/CgtA"/>
</dbReference>
<comment type="subcellular location">
    <subcellularLocation>
        <location evidence="8">Cytoplasm</location>
    </subcellularLocation>
</comment>
<dbReference type="PANTHER" id="PTHR11702">
    <property type="entry name" value="DEVELOPMENTALLY REGULATED GTP-BINDING PROTEIN-RELATED"/>
    <property type="match status" value="1"/>
</dbReference>